<reference evidence="2" key="2">
    <citation type="submission" date="2017-12" db="EMBL/GenBank/DDBJ databases">
        <title>Genome sequence of the Bar-tailed Godwit (Limosa lapponica baueri).</title>
        <authorList>
            <person name="Lima N.C.B."/>
            <person name="Parody-Merino A.M."/>
            <person name="Battley P.F."/>
            <person name="Fidler A.E."/>
            <person name="Prosdocimi F."/>
        </authorList>
    </citation>
    <scope>NUCLEOTIDE SEQUENCE [LARGE SCALE GENOMIC DNA]</scope>
</reference>
<name>A0A2I0TJ97_LIMLA</name>
<dbReference type="AlphaFoldDB" id="A0A2I0TJ97"/>
<reference evidence="2" key="1">
    <citation type="submission" date="2017-11" db="EMBL/GenBank/DDBJ databases">
        <authorList>
            <person name="Lima N.C."/>
            <person name="Parody-Merino A.M."/>
            <person name="Battley P.F."/>
            <person name="Fidler A.E."/>
            <person name="Prosdocimi F."/>
        </authorList>
    </citation>
    <scope>NUCLEOTIDE SEQUENCE [LARGE SCALE GENOMIC DNA]</scope>
</reference>
<gene>
    <name evidence="1" type="ORF">llap_15812</name>
</gene>
<accession>A0A2I0TJ97</accession>
<evidence type="ECO:0000313" key="2">
    <source>
        <dbReference type="Proteomes" id="UP000233556"/>
    </source>
</evidence>
<dbReference type="EMBL" id="KZ509630">
    <property type="protein sequence ID" value="PKU33884.1"/>
    <property type="molecule type" value="Genomic_DNA"/>
</dbReference>
<proteinExistence type="predicted"/>
<dbReference type="GO" id="GO:0031012">
    <property type="term" value="C:extracellular matrix"/>
    <property type="evidence" value="ECO:0007669"/>
    <property type="project" value="TreeGrafter"/>
</dbReference>
<dbReference type="Proteomes" id="UP000233556">
    <property type="component" value="Unassembled WGS sequence"/>
</dbReference>
<organism evidence="1 2">
    <name type="scientific">Limosa lapponica baueri</name>
    <dbReference type="NCBI Taxonomy" id="1758121"/>
    <lineage>
        <taxon>Eukaryota</taxon>
        <taxon>Metazoa</taxon>
        <taxon>Chordata</taxon>
        <taxon>Craniata</taxon>
        <taxon>Vertebrata</taxon>
        <taxon>Euteleostomi</taxon>
        <taxon>Archelosauria</taxon>
        <taxon>Archosauria</taxon>
        <taxon>Dinosauria</taxon>
        <taxon>Saurischia</taxon>
        <taxon>Theropoda</taxon>
        <taxon>Coelurosauria</taxon>
        <taxon>Aves</taxon>
        <taxon>Neognathae</taxon>
        <taxon>Neoaves</taxon>
        <taxon>Charadriiformes</taxon>
        <taxon>Scolopacidae</taxon>
        <taxon>Limosa</taxon>
    </lineage>
</organism>
<evidence type="ECO:0000313" key="1">
    <source>
        <dbReference type="EMBL" id="PKU33884.1"/>
    </source>
</evidence>
<keyword evidence="2" id="KW-1185">Reference proteome</keyword>
<dbReference type="GO" id="GO:0007508">
    <property type="term" value="P:larval heart development"/>
    <property type="evidence" value="ECO:0007669"/>
    <property type="project" value="TreeGrafter"/>
</dbReference>
<dbReference type="PANTHER" id="PTHR33395">
    <property type="entry name" value="TRANSCRIPTASE, PUTATIVE-RELATED-RELATED"/>
    <property type="match status" value="1"/>
</dbReference>
<dbReference type="GO" id="GO:0061343">
    <property type="term" value="P:cell adhesion involved in heart morphogenesis"/>
    <property type="evidence" value="ECO:0007669"/>
    <property type="project" value="TreeGrafter"/>
</dbReference>
<sequence length="191" mass="21390">MHKSIAPDEIHPWVLRKLVDEVAKPLSIIFEKPWQSGEVPADWKRGNITPIFKKGKKEDPGNYRPVSLTSVPSKINEQILLETMLRNTDKKIETKILTDCPDCKRLKNPSSLSLFSQQRGSSPRSPLDPFQQVHVLPVLRTPELDTVLQEAEDVLGSEHPALHYPGLGLQFHPAAVSSDDVDTRMALTLSS</sequence>
<protein>
    <recommendedName>
        <fullName evidence="3">Rna-directed dna polymerase from mobile element jockey-like</fullName>
    </recommendedName>
</protein>
<dbReference type="OrthoDB" id="416454at2759"/>
<evidence type="ECO:0008006" key="3">
    <source>
        <dbReference type="Google" id="ProtNLM"/>
    </source>
</evidence>
<dbReference type="PANTHER" id="PTHR33395:SF22">
    <property type="entry name" value="REVERSE TRANSCRIPTASE DOMAIN-CONTAINING PROTEIN"/>
    <property type="match status" value="1"/>
</dbReference>